<sequence length="67" mass="7623">MTEVYGFYIRRGERPDKSEPRKYDEEVVVDSESVNRPITELNLTPEAVVVVDISGIVHKANKKSDTD</sequence>
<name>A0A183DH71_9BILA</name>
<keyword evidence="2" id="KW-1185">Reference proteome</keyword>
<gene>
    <name evidence="1" type="ORF">GPUH_LOCUS8059</name>
</gene>
<evidence type="ECO:0000313" key="3">
    <source>
        <dbReference type="WBParaSite" id="GPUH_0000807101-mRNA-1"/>
    </source>
</evidence>
<evidence type="ECO:0000313" key="1">
    <source>
        <dbReference type="EMBL" id="VDK60649.1"/>
    </source>
</evidence>
<proteinExistence type="predicted"/>
<evidence type="ECO:0000313" key="2">
    <source>
        <dbReference type="Proteomes" id="UP000271098"/>
    </source>
</evidence>
<organism evidence="3">
    <name type="scientific">Gongylonema pulchrum</name>
    <dbReference type="NCBI Taxonomy" id="637853"/>
    <lineage>
        <taxon>Eukaryota</taxon>
        <taxon>Metazoa</taxon>
        <taxon>Ecdysozoa</taxon>
        <taxon>Nematoda</taxon>
        <taxon>Chromadorea</taxon>
        <taxon>Rhabditida</taxon>
        <taxon>Spirurina</taxon>
        <taxon>Spiruromorpha</taxon>
        <taxon>Spiruroidea</taxon>
        <taxon>Gongylonematidae</taxon>
        <taxon>Gongylonema</taxon>
    </lineage>
</organism>
<protein>
    <submittedName>
        <fullName evidence="3">SHSP domain-containing protein</fullName>
    </submittedName>
</protein>
<reference evidence="3" key="1">
    <citation type="submission" date="2016-06" db="UniProtKB">
        <authorList>
            <consortium name="WormBaseParasite"/>
        </authorList>
    </citation>
    <scope>IDENTIFICATION</scope>
</reference>
<accession>A0A183DH71</accession>
<dbReference type="WBParaSite" id="GPUH_0000807101-mRNA-1">
    <property type="protein sequence ID" value="GPUH_0000807101-mRNA-1"/>
    <property type="gene ID" value="GPUH_0000807101"/>
</dbReference>
<dbReference type="Proteomes" id="UP000271098">
    <property type="component" value="Unassembled WGS sequence"/>
</dbReference>
<reference evidence="1 2" key="2">
    <citation type="submission" date="2018-11" db="EMBL/GenBank/DDBJ databases">
        <authorList>
            <consortium name="Pathogen Informatics"/>
        </authorList>
    </citation>
    <scope>NUCLEOTIDE SEQUENCE [LARGE SCALE GENOMIC DNA]</scope>
</reference>
<dbReference type="EMBL" id="UYRT01022558">
    <property type="protein sequence ID" value="VDK60649.1"/>
    <property type="molecule type" value="Genomic_DNA"/>
</dbReference>
<dbReference type="AlphaFoldDB" id="A0A183DH71"/>